<comment type="caution">
    <text evidence="1">The sequence shown here is derived from an EMBL/GenBank/DDBJ whole genome shotgun (WGS) entry which is preliminary data.</text>
</comment>
<organism evidence="1 2">
    <name type="scientific">Actinomadura bangladeshensis</name>
    <dbReference type="NCBI Taxonomy" id="453573"/>
    <lineage>
        <taxon>Bacteria</taxon>
        <taxon>Bacillati</taxon>
        <taxon>Actinomycetota</taxon>
        <taxon>Actinomycetes</taxon>
        <taxon>Streptosporangiales</taxon>
        <taxon>Thermomonosporaceae</taxon>
        <taxon>Actinomadura</taxon>
    </lineage>
</organism>
<feature type="non-terminal residue" evidence="1">
    <location>
        <position position="73"/>
    </location>
</feature>
<evidence type="ECO:0000313" key="2">
    <source>
        <dbReference type="Proteomes" id="UP000475532"/>
    </source>
</evidence>
<evidence type="ECO:0000313" key="1">
    <source>
        <dbReference type="EMBL" id="NEA29731.1"/>
    </source>
</evidence>
<proteinExistence type="predicted"/>
<dbReference type="AlphaFoldDB" id="A0A6L9QWL5"/>
<accession>A0A6L9QWL5</accession>
<feature type="non-terminal residue" evidence="1">
    <location>
        <position position="1"/>
    </location>
</feature>
<dbReference type="EMBL" id="JAAGLI010001238">
    <property type="protein sequence ID" value="NEA29731.1"/>
    <property type="molecule type" value="Genomic_DNA"/>
</dbReference>
<gene>
    <name evidence="1" type="ORF">G3I70_45600</name>
</gene>
<name>A0A6L9QWL5_9ACTN</name>
<protein>
    <submittedName>
        <fullName evidence="1">Protein serine phosphatase</fullName>
    </submittedName>
</protein>
<reference evidence="1 2" key="1">
    <citation type="submission" date="2020-01" db="EMBL/GenBank/DDBJ databases">
        <title>Insect and environment-associated Actinomycetes.</title>
        <authorList>
            <person name="Currrie C."/>
            <person name="Chevrette M."/>
            <person name="Carlson C."/>
            <person name="Stubbendieck R."/>
            <person name="Wendt-Pienkowski E."/>
        </authorList>
    </citation>
    <scope>NUCLEOTIDE SEQUENCE [LARGE SCALE GENOMIC DNA]</scope>
    <source>
        <strain evidence="1 2">SID10258</strain>
    </source>
</reference>
<sequence length="73" mass="7054">EAMEDGVATVRETLGAEGAAVLLTERDGRMIMGSSAGTAAEVPLGELSVAGLGPAARAGSPWVASGADPTATA</sequence>
<dbReference type="Proteomes" id="UP000475532">
    <property type="component" value="Unassembled WGS sequence"/>
</dbReference>